<accession>A0A382CHE3</accession>
<protein>
    <submittedName>
        <fullName evidence="1">Uncharacterized protein</fullName>
    </submittedName>
</protein>
<reference evidence="1" key="1">
    <citation type="submission" date="2018-05" db="EMBL/GenBank/DDBJ databases">
        <authorList>
            <person name="Lanie J.A."/>
            <person name="Ng W.-L."/>
            <person name="Kazmierczak K.M."/>
            <person name="Andrzejewski T.M."/>
            <person name="Davidsen T.M."/>
            <person name="Wayne K.J."/>
            <person name="Tettelin H."/>
            <person name="Glass J.I."/>
            <person name="Rusch D."/>
            <person name="Podicherti R."/>
            <person name="Tsui H.-C.T."/>
            <person name="Winkler M.E."/>
        </authorList>
    </citation>
    <scope>NUCLEOTIDE SEQUENCE</scope>
</reference>
<dbReference type="AlphaFoldDB" id="A0A382CHE3"/>
<dbReference type="EMBL" id="UINC01034509">
    <property type="protein sequence ID" value="SVB25460.1"/>
    <property type="molecule type" value="Genomic_DNA"/>
</dbReference>
<sequence>MMEDLFDLINTEDGLSATITAEKTGMRKGKFRLVLRDVDADAIVHVVYSESSDRLMKSAREFVNGEL</sequence>
<evidence type="ECO:0000313" key="1">
    <source>
        <dbReference type="EMBL" id="SVB25460.1"/>
    </source>
</evidence>
<gene>
    <name evidence="1" type="ORF">METZ01_LOCUS178314</name>
</gene>
<proteinExistence type="predicted"/>
<name>A0A382CHE3_9ZZZZ</name>
<organism evidence="1">
    <name type="scientific">marine metagenome</name>
    <dbReference type="NCBI Taxonomy" id="408172"/>
    <lineage>
        <taxon>unclassified sequences</taxon>
        <taxon>metagenomes</taxon>
        <taxon>ecological metagenomes</taxon>
    </lineage>
</organism>